<feature type="transmembrane region" description="Helical" evidence="1">
    <location>
        <begin position="233"/>
        <end position="251"/>
    </location>
</feature>
<dbReference type="AlphaFoldDB" id="A0A9P6CM74"/>
<keyword evidence="1" id="KW-1133">Transmembrane helix</keyword>
<feature type="transmembrane region" description="Helical" evidence="1">
    <location>
        <begin position="199"/>
        <end position="227"/>
    </location>
</feature>
<feature type="transmembrane region" description="Helical" evidence="1">
    <location>
        <begin position="129"/>
        <end position="151"/>
    </location>
</feature>
<reference evidence="2" key="1">
    <citation type="submission" date="2020-11" db="EMBL/GenBank/DDBJ databases">
        <authorList>
            <consortium name="DOE Joint Genome Institute"/>
            <person name="Ahrendt S."/>
            <person name="Riley R."/>
            <person name="Andreopoulos W."/>
            <person name="Labutti K."/>
            <person name="Pangilinan J."/>
            <person name="Ruiz-Duenas F.J."/>
            <person name="Barrasa J.M."/>
            <person name="Sanchez-Garcia M."/>
            <person name="Camarero S."/>
            <person name="Miyauchi S."/>
            <person name="Serrano A."/>
            <person name="Linde D."/>
            <person name="Babiker R."/>
            <person name="Drula E."/>
            <person name="Ayuso-Fernandez I."/>
            <person name="Pacheco R."/>
            <person name="Padilla G."/>
            <person name="Ferreira P."/>
            <person name="Barriuso J."/>
            <person name="Kellner H."/>
            <person name="Castanera R."/>
            <person name="Alfaro M."/>
            <person name="Ramirez L."/>
            <person name="Pisabarro A.G."/>
            <person name="Kuo A."/>
            <person name="Tritt A."/>
            <person name="Lipzen A."/>
            <person name="He G."/>
            <person name="Yan M."/>
            <person name="Ng V."/>
            <person name="Cullen D."/>
            <person name="Martin F."/>
            <person name="Rosso M.-N."/>
            <person name="Henrissat B."/>
            <person name="Hibbett D."/>
            <person name="Martinez A.T."/>
            <person name="Grigoriev I.V."/>
        </authorList>
    </citation>
    <scope>NUCLEOTIDE SEQUENCE</scope>
    <source>
        <strain evidence="2">CBS 247.69</strain>
    </source>
</reference>
<dbReference type="EMBL" id="MU150239">
    <property type="protein sequence ID" value="KAF9467035.1"/>
    <property type="molecule type" value="Genomic_DNA"/>
</dbReference>
<feature type="transmembrane region" description="Helical" evidence="1">
    <location>
        <begin position="79"/>
        <end position="108"/>
    </location>
</feature>
<sequence>MSEATAAQLKSLFGILKDRRTVTYSNVAVLTIIGYDILLKMSQEGKVVNSQSPLHYNQVLRSFSSWLMLKKILISRCLAYIWLTSFFGAIVFTTLVNSVLLLRIHALYGRSRRGASKKLIPATFRSTHVYWIFISGIHAGLPFPGCIGQTSEIHLTLVSWVPSLLISVIFFAMTVWKFYMSVRGGGKFFWKRDQKFSPLLIAFVRDGAILFLSLGLLLSILFMVTVYGPLQAAYIPWLLGTYSFSGSRLILNLRESAHKLGNGKTRDDAMSLGVLDFTSNRTRMPVDTLDTGVGI</sequence>
<organism evidence="2 3">
    <name type="scientific">Collybia nuda</name>
    <dbReference type="NCBI Taxonomy" id="64659"/>
    <lineage>
        <taxon>Eukaryota</taxon>
        <taxon>Fungi</taxon>
        <taxon>Dikarya</taxon>
        <taxon>Basidiomycota</taxon>
        <taxon>Agaricomycotina</taxon>
        <taxon>Agaricomycetes</taxon>
        <taxon>Agaricomycetidae</taxon>
        <taxon>Agaricales</taxon>
        <taxon>Tricholomatineae</taxon>
        <taxon>Clitocybaceae</taxon>
        <taxon>Collybia</taxon>
    </lineage>
</organism>
<feature type="transmembrane region" description="Helical" evidence="1">
    <location>
        <begin position="157"/>
        <end position="179"/>
    </location>
</feature>
<comment type="caution">
    <text evidence="2">The sequence shown here is derived from an EMBL/GenBank/DDBJ whole genome shotgun (WGS) entry which is preliminary data.</text>
</comment>
<feature type="transmembrane region" description="Helical" evidence="1">
    <location>
        <begin position="21"/>
        <end position="39"/>
    </location>
</feature>
<keyword evidence="1" id="KW-0472">Membrane</keyword>
<dbReference type="OrthoDB" id="2952413at2759"/>
<evidence type="ECO:0000256" key="1">
    <source>
        <dbReference type="SAM" id="Phobius"/>
    </source>
</evidence>
<gene>
    <name evidence="2" type="ORF">BDZ94DRAFT_1332819</name>
</gene>
<keyword evidence="1" id="KW-0812">Transmembrane</keyword>
<evidence type="ECO:0000313" key="2">
    <source>
        <dbReference type="EMBL" id="KAF9467035.1"/>
    </source>
</evidence>
<protein>
    <submittedName>
        <fullName evidence="2">Uncharacterized protein</fullName>
    </submittedName>
</protein>
<keyword evidence="3" id="KW-1185">Reference proteome</keyword>
<name>A0A9P6CM74_9AGAR</name>
<dbReference type="Proteomes" id="UP000807353">
    <property type="component" value="Unassembled WGS sequence"/>
</dbReference>
<evidence type="ECO:0000313" key="3">
    <source>
        <dbReference type="Proteomes" id="UP000807353"/>
    </source>
</evidence>
<proteinExistence type="predicted"/>
<accession>A0A9P6CM74</accession>